<protein>
    <submittedName>
        <fullName evidence="3">dTDP-glucose pyrophosphorylase</fullName>
    </submittedName>
</protein>
<proteinExistence type="predicted"/>
<dbReference type="Gene3D" id="3.90.1200.10">
    <property type="match status" value="1"/>
</dbReference>
<organism evidence="3 4">
    <name type="scientific">Flexibacter flexilis DSM 6793</name>
    <dbReference type="NCBI Taxonomy" id="927664"/>
    <lineage>
        <taxon>Bacteria</taxon>
        <taxon>Pseudomonadati</taxon>
        <taxon>Bacteroidota</taxon>
        <taxon>Cytophagia</taxon>
        <taxon>Cytophagales</taxon>
        <taxon>Flexibacteraceae</taxon>
        <taxon>Flexibacter</taxon>
    </lineage>
</organism>
<dbReference type="EMBL" id="FOLE01000002">
    <property type="protein sequence ID" value="SFB99569.1"/>
    <property type="molecule type" value="Genomic_DNA"/>
</dbReference>
<dbReference type="STRING" id="927664.SAMN05421780_102218"/>
<evidence type="ECO:0000259" key="1">
    <source>
        <dbReference type="Pfam" id="PF00483"/>
    </source>
</evidence>
<accession>A0A1I1FJ91</accession>
<dbReference type="RefSeq" id="WP_091508508.1">
    <property type="nucleotide sequence ID" value="NZ_FOLE01000002.1"/>
</dbReference>
<feature type="domain" description="Nucleotidyl transferase" evidence="1">
    <location>
        <begin position="7"/>
        <end position="234"/>
    </location>
</feature>
<evidence type="ECO:0000313" key="3">
    <source>
        <dbReference type="EMBL" id="SFB99569.1"/>
    </source>
</evidence>
<dbReference type="InterPro" id="IPR011009">
    <property type="entry name" value="Kinase-like_dom_sf"/>
</dbReference>
<gene>
    <name evidence="3" type="ORF">SAMN05421780_102218</name>
</gene>
<dbReference type="SUPFAM" id="SSF56112">
    <property type="entry name" value="Protein kinase-like (PK-like)"/>
    <property type="match status" value="1"/>
</dbReference>
<name>A0A1I1FJ91_9BACT</name>
<dbReference type="SUPFAM" id="SSF53448">
    <property type="entry name" value="Nucleotide-diphospho-sugar transferases"/>
    <property type="match status" value="1"/>
</dbReference>
<sequence length="544" mass="62037">MNSNSPAIILCGGNINYSNLPIGTNVSNAMIPVNGKPVIGWILDDLIAKNILQVVVVLQTQNHQLYNFLSWAYQGRIQVDFAFVNEAGTILTSLLNGLNAINQPCGVHIILGDTLIQDNVSSDTDFVFVGQYDTPRNWCLVEADKQGLIQQFYDKSKEKIHKAGLTALTGYYHLTDITLAKKATREAINSGAKELSVMLDFYNKQRKIKIQPAQRWFDFGHIDHFVQAKRSLLQSRFFNSLQIDPVLSTVTKRSQKSAKLADELNWYKLLPEQLKLLTPRIIEQETSDNEVIITQEYYGYPNMAELYLYGNLDGQIWNTALQNLFKVHKLISSYKGELMPEEIADMYWAKTLERMDMLREQEPEWRTWLEADTLTINGQTFQNFNLLRERIEQKANALAANAQATVLHGDYCLSNILYDINNHIVRLIDPRGSFGKAGIYGDPRYDVAKLRHSICGLYDYIIADIFSFAQLSDTDFEYSIYANDSYADAAAAFDEQVVANNYDLHEIKFIEGLLFVSMVPYHQGKPMRQKLMYLTGIQLLNQVL</sequence>
<dbReference type="Proteomes" id="UP000199514">
    <property type="component" value="Unassembled WGS sequence"/>
</dbReference>
<evidence type="ECO:0000313" key="4">
    <source>
        <dbReference type="Proteomes" id="UP000199514"/>
    </source>
</evidence>
<dbReference type="OrthoDB" id="9814110at2"/>
<dbReference type="InterPro" id="IPR002575">
    <property type="entry name" value="Aminoglycoside_PTrfase"/>
</dbReference>
<keyword evidence="4" id="KW-1185">Reference proteome</keyword>
<evidence type="ECO:0000259" key="2">
    <source>
        <dbReference type="Pfam" id="PF01636"/>
    </source>
</evidence>
<dbReference type="AlphaFoldDB" id="A0A1I1FJ91"/>
<dbReference type="Gene3D" id="3.90.550.10">
    <property type="entry name" value="Spore Coat Polysaccharide Biosynthesis Protein SpsA, Chain A"/>
    <property type="match status" value="1"/>
</dbReference>
<dbReference type="InterPro" id="IPR005835">
    <property type="entry name" value="NTP_transferase_dom"/>
</dbReference>
<dbReference type="Pfam" id="PF00483">
    <property type="entry name" value="NTP_transferase"/>
    <property type="match status" value="1"/>
</dbReference>
<feature type="domain" description="Aminoglycoside phosphotransferase" evidence="2">
    <location>
        <begin position="253"/>
        <end position="455"/>
    </location>
</feature>
<dbReference type="Pfam" id="PF01636">
    <property type="entry name" value="APH"/>
    <property type="match status" value="1"/>
</dbReference>
<dbReference type="InterPro" id="IPR029044">
    <property type="entry name" value="Nucleotide-diphossugar_trans"/>
</dbReference>
<reference evidence="3 4" key="1">
    <citation type="submission" date="2016-10" db="EMBL/GenBank/DDBJ databases">
        <authorList>
            <person name="de Groot N.N."/>
        </authorList>
    </citation>
    <scope>NUCLEOTIDE SEQUENCE [LARGE SCALE GENOMIC DNA]</scope>
    <source>
        <strain evidence="3 4">DSM 6793</strain>
    </source>
</reference>